<dbReference type="OrthoDB" id="158990at2"/>
<organism evidence="5 6">
    <name type="scientific">Schinkia azotoformans MEV2011</name>
    <dbReference type="NCBI Taxonomy" id="1348973"/>
    <lineage>
        <taxon>Bacteria</taxon>
        <taxon>Bacillati</taxon>
        <taxon>Bacillota</taxon>
        <taxon>Bacilli</taxon>
        <taxon>Bacillales</taxon>
        <taxon>Bacillaceae</taxon>
        <taxon>Calidifontibacillus/Schinkia group</taxon>
        <taxon>Schinkia</taxon>
    </lineage>
</organism>
<proteinExistence type="predicted"/>
<feature type="binding site" evidence="3">
    <location>
        <position position="118"/>
    </location>
    <ligand>
        <name>substrate</name>
    </ligand>
</feature>
<evidence type="ECO:0000256" key="3">
    <source>
        <dbReference type="PIRSR" id="PIRSR617939-2"/>
    </source>
</evidence>
<reference evidence="5 6" key="1">
    <citation type="submission" date="2014-04" db="EMBL/GenBank/DDBJ databases">
        <title>Draft genome sequence of Bacillus azotoformans MEV2011, a (co-) denitrifying strain unable to grow in the presence of oxygen.</title>
        <authorList>
            <person name="Nielsen M."/>
            <person name="Schreiber L."/>
            <person name="Finster K."/>
            <person name="Schramm A."/>
        </authorList>
    </citation>
    <scope>NUCLEOTIDE SEQUENCE [LARGE SCALE GENOMIC DNA]</scope>
    <source>
        <strain evidence="5 6">MEV2011</strain>
    </source>
</reference>
<dbReference type="InterPro" id="IPR017939">
    <property type="entry name" value="G-Glutamylcylcotransferase"/>
</dbReference>
<evidence type="ECO:0000313" key="5">
    <source>
        <dbReference type="EMBL" id="KEF39678.1"/>
    </source>
</evidence>
<dbReference type="CDD" id="cd06661">
    <property type="entry name" value="GGCT_like"/>
    <property type="match status" value="1"/>
</dbReference>
<feature type="domain" description="Gamma-glutamylcyclotransferase AIG2-like" evidence="4">
    <location>
        <begin position="7"/>
        <end position="107"/>
    </location>
</feature>
<feature type="active site" description="Proton acceptor" evidence="2">
    <location>
        <position position="78"/>
    </location>
</feature>
<name>A0A072NS24_SCHAZ</name>
<dbReference type="SUPFAM" id="SSF110857">
    <property type="entry name" value="Gamma-glutamyl cyclotransferase-like"/>
    <property type="match status" value="1"/>
</dbReference>
<dbReference type="Proteomes" id="UP000027936">
    <property type="component" value="Unassembled WGS sequence"/>
</dbReference>
<evidence type="ECO:0000256" key="2">
    <source>
        <dbReference type="PIRSR" id="PIRSR617939-1"/>
    </source>
</evidence>
<dbReference type="Pfam" id="PF06094">
    <property type="entry name" value="GGACT"/>
    <property type="match status" value="1"/>
</dbReference>
<keyword evidence="1" id="KW-0456">Lyase</keyword>
<evidence type="ECO:0000256" key="1">
    <source>
        <dbReference type="ARBA" id="ARBA00023239"/>
    </source>
</evidence>
<sequence>MNKTLYLAYGSNLNLEQMAHRCPTAKPVGPVVLKDYQLLFRGGHGGAVATVEPFKGKTVPCLLWEITPADEAALDRYEGFPFLYRKEKVKVRLGKKNVETMVYIMNEGRPLGSPSCYYYSVILEGYKSADFDISILKQAALDSKEVENG</sequence>
<dbReference type="InterPro" id="IPR013024">
    <property type="entry name" value="GGCT-like"/>
</dbReference>
<dbReference type="PANTHER" id="PTHR12935">
    <property type="entry name" value="GAMMA-GLUTAMYLCYCLOTRANSFERASE"/>
    <property type="match status" value="1"/>
</dbReference>
<dbReference type="Gene3D" id="3.10.490.10">
    <property type="entry name" value="Gamma-glutamyl cyclotransferase-like"/>
    <property type="match status" value="1"/>
</dbReference>
<protein>
    <submittedName>
        <fullName evidence="5">AIG2-like family</fullName>
    </submittedName>
</protein>
<dbReference type="RefSeq" id="WP_035193326.1">
    <property type="nucleotide sequence ID" value="NZ_JJRY01000002.1"/>
</dbReference>
<dbReference type="PATRIC" id="fig|1348973.3.peg.670"/>
<dbReference type="InterPro" id="IPR036568">
    <property type="entry name" value="GGCT-like_sf"/>
</dbReference>
<dbReference type="AlphaFoldDB" id="A0A072NS24"/>
<dbReference type="EMBL" id="JJRY01000002">
    <property type="protein sequence ID" value="KEF39678.1"/>
    <property type="molecule type" value="Genomic_DNA"/>
</dbReference>
<evidence type="ECO:0000313" key="6">
    <source>
        <dbReference type="Proteomes" id="UP000027936"/>
    </source>
</evidence>
<feature type="binding site" evidence="3">
    <location>
        <begin position="6"/>
        <end position="11"/>
    </location>
    <ligand>
        <name>substrate</name>
    </ligand>
</feature>
<comment type="caution">
    <text evidence="5">The sequence shown here is derived from an EMBL/GenBank/DDBJ whole genome shotgun (WGS) entry which is preliminary data.</text>
</comment>
<accession>A0A072NS24</accession>
<dbReference type="InterPro" id="IPR009288">
    <property type="entry name" value="AIG2-like_dom"/>
</dbReference>
<gene>
    <name evidence="5" type="ORF">M670_00699</name>
</gene>
<dbReference type="PANTHER" id="PTHR12935:SF0">
    <property type="entry name" value="GAMMA-GLUTAMYLCYCLOTRANSFERASE"/>
    <property type="match status" value="1"/>
</dbReference>
<evidence type="ECO:0000259" key="4">
    <source>
        <dbReference type="Pfam" id="PF06094"/>
    </source>
</evidence>
<dbReference type="GO" id="GO:0003839">
    <property type="term" value="F:gamma-glutamylcyclotransferase activity"/>
    <property type="evidence" value="ECO:0007669"/>
    <property type="project" value="InterPro"/>
</dbReference>